<keyword evidence="4" id="KW-0547">Nucleotide-binding</keyword>
<dbReference type="Proteomes" id="UP000593562">
    <property type="component" value="Unassembled WGS sequence"/>
</dbReference>
<comment type="catalytic activity">
    <reaction evidence="7">
        <text>dimethylallyl diphosphate + ATP = N(6)-(dimethylallyl)adenosine 5'-triphosphate + diphosphate</text>
        <dbReference type="Rhea" id="RHEA:36331"/>
        <dbReference type="ChEBI" id="CHEBI:30616"/>
        <dbReference type="ChEBI" id="CHEBI:33019"/>
        <dbReference type="ChEBI" id="CHEBI:57623"/>
        <dbReference type="ChEBI" id="CHEBI:73532"/>
        <dbReference type="EC" id="2.5.1.112"/>
    </reaction>
</comment>
<comment type="similarity">
    <text evidence="1">Belongs to the IPP transferase family.</text>
</comment>
<dbReference type="GO" id="GO:0009824">
    <property type="term" value="F:AMP dimethylallyltransferase activity"/>
    <property type="evidence" value="ECO:0007669"/>
    <property type="project" value="UniProtKB-ARBA"/>
</dbReference>
<dbReference type="PANTHER" id="PTHR11088">
    <property type="entry name" value="TRNA DIMETHYLALLYLTRANSFERASE"/>
    <property type="match status" value="1"/>
</dbReference>
<name>A0A7J7CS76_TRIWF</name>
<evidence type="ECO:0000256" key="4">
    <source>
        <dbReference type="ARBA" id="ARBA00022741"/>
    </source>
</evidence>
<evidence type="ECO:0000256" key="9">
    <source>
        <dbReference type="ARBA" id="ARBA00055191"/>
    </source>
</evidence>
<evidence type="ECO:0000256" key="7">
    <source>
        <dbReference type="ARBA" id="ARBA00051744"/>
    </source>
</evidence>
<dbReference type="GO" id="GO:0005524">
    <property type="term" value="F:ATP binding"/>
    <property type="evidence" value="ECO:0007669"/>
    <property type="project" value="UniProtKB-KW"/>
</dbReference>
<accession>A0A7J7CS76</accession>
<evidence type="ECO:0000256" key="5">
    <source>
        <dbReference type="ARBA" id="ARBA00022840"/>
    </source>
</evidence>
<dbReference type="EC" id="2.5.1.112" evidence="10"/>
<protein>
    <recommendedName>
        <fullName evidence="10">adenylate dimethylallyltransferase (ADP/ATP-dependent)</fullName>
        <ecNumber evidence="10">2.5.1.112</ecNumber>
    </recommendedName>
</protein>
<dbReference type="Pfam" id="PF01715">
    <property type="entry name" value="IPPT"/>
    <property type="match status" value="2"/>
</dbReference>
<evidence type="ECO:0000256" key="2">
    <source>
        <dbReference type="ARBA" id="ARBA00022679"/>
    </source>
</evidence>
<dbReference type="Gene3D" id="3.40.50.300">
    <property type="entry name" value="P-loop containing nucleotide triphosphate hydrolases"/>
    <property type="match status" value="1"/>
</dbReference>
<organism evidence="11 12">
    <name type="scientific">Tripterygium wilfordii</name>
    <name type="common">Thunder God vine</name>
    <dbReference type="NCBI Taxonomy" id="458696"/>
    <lineage>
        <taxon>Eukaryota</taxon>
        <taxon>Viridiplantae</taxon>
        <taxon>Streptophyta</taxon>
        <taxon>Embryophyta</taxon>
        <taxon>Tracheophyta</taxon>
        <taxon>Spermatophyta</taxon>
        <taxon>Magnoliopsida</taxon>
        <taxon>eudicotyledons</taxon>
        <taxon>Gunneridae</taxon>
        <taxon>Pentapetalae</taxon>
        <taxon>rosids</taxon>
        <taxon>fabids</taxon>
        <taxon>Celastrales</taxon>
        <taxon>Celastraceae</taxon>
        <taxon>Tripterygium</taxon>
    </lineage>
</organism>
<evidence type="ECO:0000256" key="1">
    <source>
        <dbReference type="ARBA" id="ARBA00005842"/>
    </source>
</evidence>
<dbReference type="GO" id="GO:0006400">
    <property type="term" value="P:tRNA modification"/>
    <property type="evidence" value="ECO:0007669"/>
    <property type="project" value="TreeGrafter"/>
</dbReference>
<dbReference type="GO" id="GO:0009691">
    <property type="term" value="P:cytokinin biosynthetic process"/>
    <property type="evidence" value="ECO:0007669"/>
    <property type="project" value="UniProtKB-KW"/>
</dbReference>
<comment type="catalytic activity">
    <reaction evidence="8">
        <text>dimethylallyl diphosphate + ADP = N(6)-(dimethylallyl)adenosine 5'-diphosphate + diphosphate</text>
        <dbReference type="Rhea" id="RHEA:36327"/>
        <dbReference type="ChEBI" id="CHEBI:33019"/>
        <dbReference type="ChEBI" id="CHEBI:57623"/>
        <dbReference type="ChEBI" id="CHEBI:73533"/>
        <dbReference type="ChEBI" id="CHEBI:456216"/>
        <dbReference type="EC" id="2.5.1.112"/>
    </reaction>
</comment>
<gene>
    <name evidence="11" type="ORF">HS088_TW14G00974</name>
</gene>
<comment type="caution">
    <text evidence="11">The sequence shown here is derived from an EMBL/GenBank/DDBJ whole genome shotgun (WGS) entry which is preliminary data.</text>
</comment>
<dbReference type="InterPro" id="IPR039657">
    <property type="entry name" value="Dimethylallyltransferase"/>
</dbReference>
<dbReference type="GO" id="GO:0005739">
    <property type="term" value="C:mitochondrion"/>
    <property type="evidence" value="ECO:0007669"/>
    <property type="project" value="TreeGrafter"/>
</dbReference>
<keyword evidence="6" id="KW-0809">Transit peptide</keyword>
<evidence type="ECO:0000256" key="6">
    <source>
        <dbReference type="ARBA" id="ARBA00022946"/>
    </source>
</evidence>
<proteinExistence type="inferred from homology"/>
<dbReference type="GO" id="GO:0052381">
    <property type="term" value="F:tRNA dimethylallyltransferase activity"/>
    <property type="evidence" value="ECO:0007669"/>
    <property type="project" value="TreeGrafter"/>
</dbReference>
<evidence type="ECO:0000256" key="10">
    <source>
        <dbReference type="ARBA" id="ARBA00066838"/>
    </source>
</evidence>
<sequence>MTKGVNKFFYNHTQLLHQKHQAQATDFRSHASLACESIVGRGRLPIIAGGSNSYIEALVNEDPEFPLRYECCFLWVDVSLPVLNSFVSERVDKMVKAGFVSEVRKMFKPNADYSRGIRRAIGVPEMDDYLRNEKIVDEEARARLLGAAIATIKENTCMLAYRQLQKIHRLHNQWLWNMHRIDATEVFLKSGEEAEEAWEKQVVRPSTMIVEQFLDEEEYMRSIVSPDTVAAITAGSGAKSVPVAAVAAASL</sequence>
<keyword evidence="12" id="KW-1185">Reference proteome</keyword>
<dbReference type="EMBL" id="JAAARO010000014">
    <property type="protein sequence ID" value="KAF5736819.1"/>
    <property type="molecule type" value="Genomic_DNA"/>
</dbReference>
<dbReference type="InterPro" id="IPR027417">
    <property type="entry name" value="P-loop_NTPase"/>
</dbReference>
<dbReference type="InParanoid" id="A0A7J7CS76"/>
<keyword evidence="3" id="KW-0203">Cytokinin biosynthesis</keyword>
<evidence type="ECO:0000256" key="8">
    <source>
        <dbReference type="ARBA" id="ARBA00052386"/>
    </source>
</evidence>
<comment type="function">
    <text evidence="9">Involved in cytokinin biosynthesis. Catalyzes the transfer of an isopentenyl group from dimethylallyl diphosphate (DMAPP) to ATP and ADP.</text>
</comment>
<evidence type="ECO:0000256" key="3">
    <source>
        <dbReference type="ARBA" id="ARBA00022712"/>
    </source>
</evidence>
<keyword evidence="2 11" id="KW-0808">Transferase</keyword>
<dbReference type="PANTHER" id="PTHR11088:SF74">
    <property type="entry name" value="ADENYLATE ISOPENTENYLTRANSFERASE 5, CHLOROPLASTIC"/>
    <property type="match status" value="1"/>
</dbReference>
<evidence type="ECO:0000313" key="11">
    <source>
        <dbReference type="EMBL" id="KAF5736819.1"/>
    </source>
</evidence>
<evidence type="ECO:0000313" key="12">
    <source>
        <dbReference type="Proteomes" id="UP000593562"/>
    </source>
</evidence>
<keyword evidence="5" id="KW-0067">ATP-binding</keyword>
<dbReference type="GO" id="GO:0052622">
    <property type="term" value="F:ATP/ADP dimethylallyltransferase activity"/>
    <property type="evidence" value="ECO:0007669"/>
    <property type="project" value="UniProtKB-EC"/>
</dbReference>
<reference evidence="11 12" key="1">
    <citation type="journal article" date="2020" name="Nat. Commun.">
        <title>Genome of Tripterygium wilfordii and identification of cytochrome P450 involved in triptolide biosynthesis.</title>
        <authorList>
            <person name="Tu L."/>
            <person name="Su P."/>
            <person name="Zhang Z."/>
            <person name="Gao L."/>
            <person name="Wang J."/>
            <person name="Hu T."/>
            <person name="Zhou J."/>
            <person name="Zhang Y."/>
            <person name="Zhao Y."/>
            <person name="Liu Y."/>
            <person name="Song Y."/>
            <person name="Tong Y."/>
            <person name="Lu Y."/>
            <person name="Yang J."/>
            <person name="Xu C."/>
            <person name="Jia M."/>
            <person name="Peters R.J."/>
            <person name="Huang L."/>
            <person name="Gao W."/>
        </authorList>
    </citation>
    <scope>NUCLEOTIDE SEQUENCE [LARGE SCALE GENOMIC DNA]</scope>
    <source>
        <strain evidence="12">cv. XIE 37</strain>
        <tissue evidence="11">Leaf</tissue>
    </source>
</reference>
<dbReference type="FunFam" id="1.10.287.890:FF:000002">
    <property type="entry name" value="Adenylate isopentenyltransferase 5, chloroplastic"/>
    <property type="match status" value="1"/>
</dbReference>
<dbReference type="AlphaFoldDB" id="A0A7J7CS76"/>